<protein>
    <submittedName>
        <fullName evidence="2">Uncharacterized protein</fullName>
    </submittedName>
</protein>
<dbReference type="Proteomes" id="UP000472335">
    <property type="component" value="Unassembled WGS sequence"/>
</dbReference>
<feature type="region of interest" description="Disordered" evidence="1">
    <location>
        <begin position="45"/>
        <end position="79"/>
    </location>
</feature>
<name>A0A6G4V4C4_9ACTN</name>
<keyword evidence="3" id="KW-1185">Reference proteome</keyword>
<evidence type="ECO:0000313" key="3">
    <source>
        <dbReference type="Proteomes" id="UP000472335"/>
    </source>
</evidence>
<gene>
    <name evidence="2" type="ORF">G5C60_14195</name>
</gene>
<proteinExistence type="predicted"/>
<reference evidence="2 3" key="1">
    <citation type="submission" date="2020-02" db="EMBL/GenBank/DDBJ databases">
        <title>Whole-genome analyses of novel actinobacteria.</title>
        <authorList>
            <person name="Sahin N."/>
            <person name="Gencbay T."/>
        </authorList>
    </citation>
    <scope>NUCLEOTIDE SEQUENCE [LARGE SCALE GENOMIC DNA]</scope>
    <source>
        <strain evidence="2 3">HC44</strain>
    </source>
</reference>
<comment type="caution">
    <text evidence="2">The sequence shown here is derived from an EMBL/GenBank/DDBJ whole genome shotgun (WGS) entry which is preliminary data.</text>
</comment>
<feature type="compositionally biased region" description="Basic and acidic residues" evidence="1">
    <location>
        <begin position="66"/>
        <end position="79"/>
    </location>
</feature>
<sequence>MCKALVPFLCCPHQLGLVCLDLDHVLIEIQVLVLPPGRRSLKREVDPQHSRAVVPPDLAEGEDRFEEEKIRDEVPFRDS</sequence>
<accession>A0A6G4V4C4</accession>
<evidence type="ECO:0000256" key="1">
    <source>
        <dbReference type="SAM" id="MobiDB-lite"/>
    </source>
</evidence>
<dbReference type="EMBL" id="JAAKZY010000036">
    <property type="protein sequence ID" value="NGO08727.1"/>
    <property type="molecule type" value="Genomic_DNA"/>
</dbReference>
<evidence type="ECO:0000313" key="2">
    <source>
        <dbReference type="EMBL" id="NGO08727.1"/>
    </source>
</evidence>
<organism evidence="2 3">
    <name type="scientific">Streptomyces scabichelini</name>
    <dbReference type="NCBI Taxonomy" id="2711217"/>
    <lineage>
        <taxon>Bacteria</taxon>
        <taxon>Bacillati</taxon>
        <taxon>Actinomycetota</taxon>
        <taxon>Actinomycetes</taxon>
        <taxon>Kitasatosporales</taxon>
        <taxon>Streptomycetaceae</taxon>
        <taxon>Streptomyces</taxon>
    </lineage>
</organism>
<dbReference type="AlphaFoldDB" id="A0A6G4V4C4"/>